<keyword evidence="9" id="KW-1185">Reference proteome</keyword>
<evidence type="ECO:0000256" key="1">
    <source>
        <dbReference type="ARBA" id="ARBA00005380"/>
    </source>
</evidence>
<dbReference type="InterPro" id="IPR017583">
    <property type="entry name" value="Tagatose/fructose_Pkinase"/>
</dbReference>
<organism evidence="8 9">
    <name type="scientific">Breznakia pachnodae</name>
    <dbReference type="NCBI Taxonomy" id="265178"/>
    <lineage>
        <taxon>Bacteria</taxon>
        <taxon>Bacillati</taxon>
        <taxon>Bacillota</taxon>
        <taxon>Erysipelotrichia</taxon>
        <taxon>Erysipelotrichales</taxon>
        <taxon>Erysipelotrichaceae</taxon>
        <taxon>Breznakia</taxon>
    </lineage>
</organism>
<dbReference type="PIRSF" id="PIRSF000535">
    <property type="entry name" value="1PFK/6PFK/LacC"/>
    <property type="match status" value="1"/>
</dbReference>
<dbReference type="RefSeq" id="WP_307408266.1">
    <property type="nucleotide sequence ID" value="NZ_JAUSUR010000004.1"/>
</dbReference>
<gene>
    <name evidence="8" type="ORF">J2S15_002241</name>
</gene>
<keyword evidence="4" id="KW-0418">Kinase</keyword>
<comment type="pathway">
    <text evidence="6">Carbohydrate metabolism; D-tagatose 6-phosphate degradation; D-glyceraldehyde 3-phosphate and glycerone phosphate from D-tagatose 6-phosphate: step 1/2.</text>
</comment>
<dbReference type="EMBL" id="JAUSUR010000004">
    <property type="protein sequence ID" value="MDQ0361491.1"/>
    <property type="molecule type" value="Genomic_DNA"/>
</dbReference>
<accession>A0ABU0E451</accession>
<evidence type="ECO:0000313" key="9">
    <source>
        <dbReference type="Proteomes" id="UP001230220"/>
    </source>
</evidence>
<evidence type="ECO:0000259" key="7">
    <source>
        <dbReference type="Pfam" id="PF00294"/>
    </source>
</evidence>
<dbReference type="PANTHER" id="PTHR46566">
    <property type="entry name" value="1-PHOSPHOFRUCTOKINASE-RELATED"/>
    <property type="match status" value="1"/>
</dbReference>
<name>A0ABU0E451_9FIRM</name>
<comment type="similarity">
    <text evidence="6">Belongs to the carbohydrate kinase PfkB family. LacC subfamily.</text>
</comment>
<dbReference type="Pfam" id="PF00294">
    <property type="entry name" value="PfkB"/>
    <property type="match status" value="1"/>
</dbReference>
<evidence type="ECO:0000256" key="5">
    <source>
        <dbReference type="ARBA" id="ARBA00022840"/>
    </source>
</evidence>
<proteinExistence type="inferred from homology"/>
<dbReference type="NCBIfam" id="TIGR03168">
    <property type="entry name" value="1-PFK"/>
    <property type="match status" value="1"/>
</dbReference>
<keyword evidence="2 6" id="KW-0808">Transferase</keyword>
<dbReference type="InterPro" id="IPR029056">
    <property type="entry name" value="Ribokinase-like"/>
</dbReference>
<dbReference type="PANTHER" id="PTHR46566:SF1">
    <property type="entry name" value="1-PHOSPHOFRUCTOKINASE"/>
    <property type="match status" value="1"/>
</dbReference>
<comment type="caution">
    <text evidence="8">The sequence shown here is derived from an EMBL/GenBank/DDBJ whole genome shotgun (WGS) entry which is preliminary data.</text>
</comment>
<dbReference type="SUPFAM" id="SSF53613">
    <property type="entry name" value="Ribokinase-like"/>
    <property type="match status" value="1"/>
</dbReference>
<keyword evidence="6" id="KW-0423">Lactose metabolism</keyword>
<dbReference type="CDD" id="cd01164">
    <property type="entry name" value="FruK_PfkB_like"/>
    <property type="match status" value="1"/>
</dbReference>
<dbReference type="EC" id="2.7.1.144" evidence="6"/>
<sequence length="306" mass="34294">MIYTLTTNPAIDMNITTDGLEPKVVNRTRDTVYTPNGKGLNVSFVLGYYNIPTKILGFFGGFSGKYIVEESLKNGYEVLPTWIEDTTRINIFLFDGEKEYKMVNEGSYVPESKQTELLELIKNADDMDCLSISGSLPVGIDSDYYQSILKVCEEKEVKVILDISSKKLKSLLQFHPYLIKPNDEEIKDIFGLIIRDEADVIDALEYLYEQGAQNILLTLGEKGSYFYNGEHIYYASAVEIELLSSACAGDAALAGFMSIWLMDNTKIEEALKKSAAIGANVAESNALGDFKKVENYKDKIHVRMVK</sequence>
<evidence type="ECO:0000313" key="8">
    <source>
        <dbReference type="EMBL" id="MDQ0361491.1"/>
    </source>
</evidence>
<evidence type="ECO:0000256" key="2">
    <source>
        <dbReference type="ARBA" id="ARBA00022679"/>
    </source>
</evidence>
<keyword evidence="3 6" id="KW-0547">Nucleotide-binding</keyword>
<evidence type="ECO:0000256" key="4">
    <source>
        <dbReference type="ARBA" id="ARBA00022777"/>
    </source>
</evidence>
<feature type="domain" description="Carbohydrate kinase PfkB" evidence="7">
    <location>
        <begin position="11"/>
        <end position="284"/>
    </location>
</feature>
<protein>
    <recommendedName>
        <fullName evidence="6">Tagatose-6-phosphate kinase</fullName>
        <ecNumber evidence="6">2.7.1.144</ecNumber>
    </recommendedName>
</protein>
<keyword evidence="5 6" id="KW-0067">ATP-binding</keyword>
<evidence type="ECO:0000256" key="3">
    <source>
        <dbReference type="ARBA" id="ARBA00022741"/>
    </source>
</evidence>
<comment type="catalytic activity">
    <reaction evidence="6">
        <text>D-tagatofuranose 6-phosphate + ATP = D-tagatofuranose 1,6-bisphosphate + ADP + H(+)</text>
        <dbReference type="Rhea" id="RHEA:12420"/>
        <dbReference type="ChEBI" id="CHEBI:15378"/>
        <dbReference type="ChEBI" id="CHEBI:30616"/>
        <dbReference type="ChEBI" id="CHEBI:58694"/>
        <dbReference type="ChEBI" id="CHEBI:58695"/>
        <dbReference type="ChEBI" id="CHEBI:456216"/>
        <dbReference type="EC" id="2.7.1.144"/>
    </reaction>
</comment>
<evidence type="ECO:0000256" key="6">
    <source>
        <dbReference type="PIRNR" id="PIRNR000535"/>
    </source>
</evidence>
<dbReference type="Gene3D" id="3.40.1190.20">
    <property type="match status" value="1"/>
</dbReference>
<reference evidence="8 9" key="1">
    <citation type="submission" date="2023-07" db="EMBL/GenBank/DDBJ databases">
        <title>Genomic Encyclopedia of Type Strains, Phase IV (KMG-IV): sequencing the most valuable type-strain genomes for metagenomic binning, comparative biology and taxonomic classification.</title>
        <authorList>
            <person name="Goeker M."/>
        </authorList>
    </citation>
    <scope>NUCLEOTIDE SEQUENCE [LARGE SCALE GENOMIC DNA]</scope>
    <source>
        <strain evidence="8 9">DSM 16784</strain>
    </source>
</reference>
<dbReference type="Proteomes" id="UP001230220">
    <property type="component" value="Unassembled WGS sequence"/>
</dbReference>
<comment type="similarity">
    <text evidence="1">Belongs to the carbohydrate kinase pfkB family.</text>
</comment>
<dbReference type="InterPro" id="IPR011611">
    <property type="entry name" value="PfkB_dom"/>
</dbReference>